<dbReference type="Proteomes" id="UP000439917">
    <property type="component" value="Unassembled WGS sequence"/>
</dbReference>
<dbReference type="EMBL" id="NCTU01000016">
    <property type="protein sequence ID" value="PUW01995.1"/>
    <property type="molecule type" value="Genomic_DNA"/>
</dbReference>
<dbReference type="STRING" id="28141.CSK29544_03198"/>
<reference evidence="2 6" key="3">
    <citation type="submission" date="2020-05" db="EMBL/GenBank/DDBJ databases">
        <title>The draft genome of Cronobacter sakazakii strain 145005.</title>
        <authorList>
            <person name="Yang J."/>
            <person name="Liu L."/>
            <person name="Feng Y."/>
            <person name="Zong Z."/>
        </authorList>
    </citation>
    <scope>NUCLEOTIDE SEQUENCE [LARGE SCALE GENOMIC DNA]</scope>
    <source>
        <strain evidence="2 6">145005</strain>
    </source>
</reference>
<name>A0A2S9UHR0_CROSK</name>
<reference evidence="3 4" key="1">
    <citation type="submission" date="2017-04" db="EMBL/GenBank/DDBJ databases">
        <title>Cronobacter sakazakii, ST83 Lineage Isolates.</title>
        <authorList>
            <person name="Chase H."/>
            <person name="Tall B."/>
            <person name="Gopinath G."/>
            <person name="Lehner A."/>
        </authorList>
    </citation>
    <scope>NUCLEOTIDE SEQUENCE [LARGE SCALE GENOMIC DNA]</scope>
    <source>
        <strain evidence="3 4">MOD1_Comp15</strain>
    </source>
</reference>
<dbReference type="RefSeq" id="WP_004388074.1">
    <property type="nucleotide sequence ID" value="NZ_CABMLV010000001.1"/>
</dbReference>
<protein>
    <recommendedName>
        <fullName evidence="7">DUF1508 domain-containing protein</fullName>
    </recommendedName>
</protein>
<dbReference type="EMBL" id="JABTXY010000026">
    <property type="protein sequence ID" value="NYV43819.1"/>
    <property type="molecule type" value="Genomic_DNA"/>
</dbReference>
<gene>
    <name evidence="3" type="ORF">B7T07_19435</name>
    <name evidence="1" type="ORF">FZI38_08675</name>
    <name evidence="2" type="ORF">HRR37_15960</name>
</gene>
<evidence type="ECO:0000313" key="4">
    <source>
        <dbReference type="Proteomes" id="UP000244856"/>
    </source>
</evidence>
<dbReference type="GeneID" id="45715672"/>
<dbReference type="Proteomes" id="UP000548673">
    <property type="component" value="Unassembled WGS sequence"/>
</dbReference>
<evidence type="ECO:0000313" key="2">
    <source>
        <dbReference type="EMBL" id="NYV43819.1"/>
    </source>
</evidence>
<organism evidence="2 6">
    <name type="scientific">Cronobacter sakazakii</name>
    <name type="common">Enterobacter sakazakii</name>
    <dbReference type="NCBI Taxonomy" id="28141"/>
    <lineage>
        <taxon>Bacteria</taxon>
        <taxon>Pseudomonadati</taxon>
        <taxon>Pseudomonadota</taxon>
        <taxon>Gammaproteobacteria</taxon>
        <taxon>Enterobacterales</taxon>
        <taxon>Enterobacteriaceae</taxon>
        <taxon>Cronobacter</taxon>
    </lineage>
</organism>
<comment type="caution">
    <text evidence="2">The sequence shown here is derived from an EMBL/GenBank/DDBJ whole genome shotgun (WGS) entry which is preliminary data.</text>
</comment>
<evidence type="ECO:0000313" key="3">
    <source>
        <dbReference type="EMBL" id="PUW01995.1"/>
    </source>
</evidence>
<reference evidence="1 5" key="2">
    <citation type="submission" date="2019-09" db="EMBL/GenBank/DDBJ databases">
        <title>Prevalence, distribution, and phylogeny of type two toxin-antitoxin genes possessed by Cronobacter species where C. sakazakii homologs follow sequence type lineages.</title>
        <authorList>
            <person name="Finkelstein S."/>
            <person name="Negrete F."/>
            <person name="Jang H."/>
            <person name="Gopinath G.R."/>
            <person name="Tall B.D."/>
        </authorList>
    </citation>
    <scope>NUCLEOTIDE SEQUENCE [LARGE SCALE GENOMIC DNA]</scope>
    <source>
        <strain evidence="1 5">MOD1_Comp4</strain>
    </source>
</reference>
<dbReference type="OMA" id="TCREENY"/>
<dbReference type="Proteomes" id="UP000244856">
    <property type="component" value="Unassembled WGS sequence"/>
</dbReference>
<proteinExistence type="predicted"/>
<evidence type="ECO:0000313" key="6">
    <source>
        <dbReference type="Proteomes" id="UP000548673"/>
    </source>
</evidence>
<dbReference type="EMBL" id="WAGF01000007">
    <property type="protein sequence ID" value="KAB0880079.1"/>
    <property type="molecule type" value="Genomic_DNA"/>
</dbReference>
<sequence length="66" mass="7339">MSLSIDKKQQPGGAYEYTATCREENYHFVITGKGETATEADTNLLDNLKEMQQRLDEVAQTGKLSA</sequence>
<evidence type="ECO:0000313" key="5">
    <source>
        <dbReference type="Proteomes" id="UP000439917"/>
    </source>
</evidence>
<dbReference type="AlphaFoldDB" id="A0A2S9UHR0"/>
<accession>A0A2S9UHR0</accession>
<evidence type="ECO:0000313" key="1">
    <source>
        <dbReference type="EMBL" id="KAB0880079.1"/>
    </source>
</evidence>
<evidence type="ECO:0008006" key="7">
    <source>
        <dbReference type="Google" id="ProtNLM"/>
    </source>
</evidence>
<dbReference type="KEGG" id="csj:CSK29544_03198"/>